<dbReference type="GO" id="GO:0000428">
    <property type="term" value="C:DNA-directed RNA polymerase complex"/>
    <property type="evidence" value="ECO:0007669"/>
    <property type="project" value="UniProtKB-KW"/>
</dbReference>
<comment type="caution">
    <text evidence="13">The sequence shown here is derived from an EMBL/GenBank/DDBJ whole genome shotgun (WGS) entry which is preliminary data.</text>
</comment>
<comment type="domain">
    <text evidence="11">The N-terminal domain is essential for RNAP assembly and basal transcription, whereas the C-terminal domain is involved in interaction with transcriptional regulators and with upstream promoter elements.</text>
</comment>
<evidence type="ECO:0000256" key="11">
    <source>
        <dbReference type="HAMAP-Rule" id="MF_00059"/>
    </source>
</evidence>
<dbReference type="Gene3D" id="1.10.150.20">
    <property type="entry name" value="5' to 3' exonuclease, C-terminal subdomain"/>
    <property type="match status" value="1"/>
</dbReference>
<comment type="function">
    <text evidence="11">DNA-dependent RNA polymerase catalyzes the transcription of DNA into RNA using the four ribonucleoside triphosphates as substrates.</text>
</comment>
<dbReference type="Pfam" id="PF03118">
    <property type="entry name" value="RNA_pol_A_CTD"/>
    <property type="match status" value="1"/>
</dbReference>
<dbReference type="CDD" id="cd06928">
    <property type="entry name" value="RNAP_alpha_NTD"/>
    <property type="match status" value="1"/>
</dbReference>
<evidence type="ECO:0000313" key="14">
    <source>
        <dbReference type="Proteomes" id="UP000295518"/>
    </source>
</evidence>
<gene>
    <name evidence="11" type="primary">rpoA</name>
    <name evidence="13" type="ORF">EI74_0096</name>
</gene>
<accession>A0A4R6IGT1</accession>
<evidence type="ECO:0000256" key="2">
    <source>
        <dbReference type="ARBA" id="ARBA00012418"/>
    </source>
</evidence>
<dbReference type="GO" id="GO:0003899">
    <property type="term" value="F:DNA-directed RNA polymerase activity"/>
    <property type="evidence" value="ECO:0007669"/>
    <property type="project" value="UniProtKB-UniRule"/>
</dbReference>
<dbReference type="Proteomes" id="UP000295518">
    <property type="component" value="Unassembled WGS sequence"/>
</dbReference>
<dbReference type="InterPro" id="IPR036603">
    <property type="entry name" value="RBP11-like"/>
</dbReference>
<dbReference type="SMART" id="SM00662">
    <property type="entry name" value="RPOLD"/>
    <property type="match status" value="1"/>
</dbReference>
<dbReference type="OrthoDB" id="9805706at2"/>
<evidence type="ECO:0000256" key="4">
    <source>
        <dbReference type="ARBA" id="ARBA00022478"/>
    </source>
</evidence>
<keyword evidence="7 11" id="KW-0804">Transcription</keyword>
<evidence type="ECO:0000256" key="1">
    <source>
        <dbReference type="ARBA" id="ARBA00007123"/>
    </source>
</evidence>
<dbReference type="InterPro" id="IPR011263">
    <property type="entry name" value="DNA-dir_RNA_pol_RpoA/D/Rpb3"/>
</dbReference>
<keyword evidence="6 11" id="KW-0548">Nucleotidyltransferase</keyword>
<evidence type="ECO:0000256" key="8">
    <source>
        <dbReference type="ARBA" id="ARBA00032524"/>
    </source>
</evidence>
<evidence type="ECO:0000259" key="12">
    <source>
        <dbReference type="SMART" id="SM00662"/>
    </source>
</evidence>
<dbReference type="InterPro" id="IPR036643">
    <property type="entry name" value="RNApol_insert_sf"/>
</dbReference>
<dbReference type="NCBIfam" id="TIGR02027">
    <property type="entry name" value="rpoA"/>
    <property type="match status" value="1"/>
</dbReference>
<proteinExistence type="inferred from homology"/>
<dbReference type="SUPFAM" id="SSF55257">
    <property type="entry name" value="RBP11-like subunits of RNA polymerase"/>
    <property type="match status" value="1"/>
</dbReference>
<dbReference type="Gene3D" id="2.170.120.12">
    <property type="entry name" value="DNA-directed RNA polymerase, insert domain"/>
    <property type="match status" value="1"/>
</dbReference>
<dbReference type="InterPro" id="IPR011262">
    <property type="entry name" value="DNA-dir_RNA_pol_insert"/>
</dbReference>
<evidence type="ECO:0000256" key="7">
    <source>
        <dbReference type="ARBA" id="ARBA00023163"/>
    </source>
</evidence>
<dbReference type="GO" id="GO:0003677">
    <property type="term" value="F:DNA binding"/>
    <property type="evidence" value="ECO:0007669"/>
    <property type="project" value="UniProtKB-UniRule"/>
</dbReference>
<sequence>MRKMTKISYNENKAKRENDYVTTLEIKPLERGFASTIGTALRRTMLSSITSLAAFAIKIKGLEHEFSTIKGVVEDVQSIILNMKNVYYNYDSSMVEEGIIYKGTIDAKGTKILAGDIKFESDIIKVLNADQIIATISGESKFQMEVFVRADRGYVDFEANKAFIDANISNINSSFTKGQLIAIDSDFSPVKKVAIHTTEINTSSVHIEEKLEIELQTNGTISAKEVMAQASQILIGHFQIIGNIENLDSISIFEEYQEKADSNSNHNKDIKDLGLTVRSTNALQRHGLNKLSDLEQLTEDDLSAVKNLGKKSVEEIISVLGSLGIEIKKGEEL</sequence>
<dbReference type="SUPFAM" id="SSF47789">
    <property type="entry name" value="C-terminal domain of RNA polymerase alpha subunit"/>
    <property type="match status" value="1"/>
</dbReference>
<dbReference type="AlphaFoldDB" id="A0A4R6IGT1"/>
<keyword evidence="5 11" id="KW-0808">Transferase</keyword>
<reference evidence="13 14" key="1">
    <citation type="submission" date="2019-03" db="EMBL/GenBank/DDBJ databases">
        <title>Genomic Encyclopedia of Archaeal and Bacterial Type Strains, Phase II (KMG-II): from individual species to whole genera.</title>
        <authorList>
            <person name="Goeker M."/>
        </authorList>
    </citation>
    <scope>NUCLEOTIDE SEQUENCE [LARGE SCALE GENOMIC DNA]</scope>
    <source>
        <strain evidence="13 14">ATCC 700618</strain>
    </source>
</reference>
<evidence type="ECO:0000313" key="13">
    <source>
        <dbReference type="EMBL" id="TDO21076.1"/>
    </source>
</evidence>
<dbReference type="RefSeq" id="WP_094254407.1">
    <property type="nucleotide sequence ID" value="NZ_NNCE01000001.1"/>
</dbReference>
<evidence type="ECO:0000256" key="3">
    <source>
        <dbReference type="ARBA" id="ARBA00015972"/>
    </source>
</evidence>
<dbReference type="Pfam" id="PF01193">
    <property type="entry name" value="RNA_pol_L"/>
    <property type="match status" value="1"/>
</dbReference>
<dbReference type="EMBL" id="SNWN01000009">
    <property type="protein sequence ID" value="TDO21076.1"/>
    <property type="molecule type" value="Genomic_DNA"/>
</dbReference>
<evidence type="ECO:0000256" key="5">
    <source>
        <dbReference type="ARBA" id="ARBA00022679"/>
    </source>
</evidence>
<dbReference type="NCBIfam" id="NF003519">
    <property type="entry name" value="PRK05182.2-5"/>
    <property type="match status" value="1"/>
</dbReference>
<organism evidence="13 14">
    <name type="scientific">Mycoplasma testudineum</name>
    <dbReference type="NCBI Taxonomy" id="244584"/>
    <lineage>
        <taxon>Bacteria</taxon>
        <taxon>Bacillati</taxon>
        <taxon>Mycoplasmatota</taxon>
        <taxon>Mollicutes</taxon>
        <taxon>Mycoplasmataceae</taxon>
        <taxon>Mycoplasma</taxon>
    </lineage>
</organism>
<dbReference type="GO" id="GO:0005737">
    <property type="term" value="C:cytoplasm"/>
    <property type="evidence" value="ECO:0007669"/>
    <property type="project" value="UniProtKB-ARBA"/>
</dbReference>
<comment type="similarity">
    <text evidence="1 11">Belongs to the RNA polymerase alpha chain family.</text>
</comment>
<dbReference type="GO" id="GO:0046983">
    <property type="term" value="F:protein dimerization activity"/>
    <property type="evidence" value="ECO:0007669"/>
    <property type="project" value="InterPro"/>
</dbReference>
<dbReference type="InterPro" id="IPR011260">
    <property type="entry name" value="RNAP_asu_C"/>
</dbReference>
<evidence type="ECO:0000256" key="6">
    <source>
        <dbReference type="ARBA" id="ARBA00022695"/>
    </source>
</evidence>
<feature type="domain" description="DNA-directed RNA polymerase RpoA/D/Rpb3-type" evidence="12">
    <location>
        <begin position="21"/>
        <end position="244"/>
    </location>
</feature>
<comment type="subunit">
    <text evidence="11">Homodimer. The RNAP catalytic core consists of 2 alpha, 1 beta, 1 beta' and 1 omega subunit. When a sigma factor is associated with the core the holoenzyme is formed, which can initiate transcription.</text>
</comment>
<evidence type="ECO:0000256" key="9">
    <source>
        <dbReference type="ARBA" id="ARBA00033070"/>
    </source>
</evidence>
<dbReference type="SUPFAM" id="SSF56553">
    <property type="entry name" value="Insert subdomain of RNA polymerase alpha subunit"/>
    <property type="match status" value="1"/>
</dbReference>
<feature type="region of interest" description="Alpha N-terminal domain (alpha-NTD)" evidence="11">
    <location>
        <begin position="1"/>
        <end position="245"/>
    </location>
</feature>
<dbReference type="Pfam" id="PF01000">
    <property type="entry name" value="RNA_pol_A_bac"/>
    <property type="match status" value="1"/>
</dbReference>
<comment type="catalytic activity">
    <reaction evidence="10 11">
        <text>RNA(n) + a ribonucleoside 5'-triphosphate = RNA(n+1) + diphosphate</text>
        <dbReference type="Rhea" id="RHEA:21248"/>
        <dbReference type="Rhea" id="RHEA-COMP:14527"/>
        <dbReference type="Rhea" id="RHEA-COMP:17342"/>
        <dbReference type="ChEBI" id="CHEBI:33019"/>
        <dbReference type="ChEBI" id="CHEBI:61557"/>
        <dbReference type="ChEBI" id="CHEBI:140395"/>
        <dbReference type="EC" id="2.7.7.6"/>
    </reaction>
</comment>
<protein>
    <recommendedName>
        <fullName evidence="3 11">DNA-directed RNA polymerase subunit alpha</fullName>
        <shortName evidence="11">RNAP subunit alpha</shortName>
        <ecNumber evidence="2 11">2.7.7.6</ecNumber>
    </recommendedName>
    <alternativeName>
        <fullName evidence="9 11">RNA polymerase subunit alpha</fullName>
    </alternativeName>
    <alternativeName>
        <fullName evidence="8 11">Transcriptase subunit alpha</fullName>
    </alternativeName>
</protein>
<dbReference type="InterPro" id="IPR011773">
    <property type="entry name" value="DNA-dir_RpoA"/>
</dbReference>
<feature type="region of interest" description="Alpha C-terminal domain (alpha-CTD)" evidence="11">
    <location>
        <begin position="262"/>
        <end position="333"/>
    </location>
</feature>
<keyword evidence="14" id="KW-1185">Reference proteome</keyword>
<evidence type="ECO:0000256" key="10">
    <source>
        <dbReference type="ARBA" id="ARBA00048552"/>
    </source>
</evidence>
<dbReference type="HAMAP" id="MF_00059">
    <property type="entry name" value="RNApol_bact_RpoA"/>
    <property type="match status" value="1"/>
</dbReference>
<dbReference type="EC" id="2.7.7.6" evidence="2 11"/>
<dbReference type="GO" id="GO:0006351">
    <property type="term" value="P:DNA-templated transcription"/>
    <property type="evidence" value="ECO:0007669"/>
    <property type="project" value="UniProtKB-UniRule"/>
</dbReference>
<dbReference type="Gene3D" id="3.30.1360.10">
    <property type="entry name" value="RNA polymerase, RBP11-like subunit"/>
    <property type="match status" value="1"/>
</dbReference>
<keyword evidence="4 11" id="KW-0240">DNA-directed RNA polymerase</keyword>
<name>A0A4R6IGT1_9MOLU</name>